<dbReference type="InterPro" id="IPR004045">
    <property type="entry name" value="Glutathione_S-Trfase_N"/>
</dbReference>
<dbReference type="SUPFAM" id="SSF47616">
    <property type="entry name" value="GST C-terminal domain-like"/>
    <property type="match status" value="1"/>
</dbReference>
<evidence type="ECO:0000259" key="1">
    <source>
        <dbReference type="PROSITE" id="PS50404"/>
    </source>
</evidence>
<dbReference type="AlphaFoldDB" id="A0A3D9HPB7"/>
<dbReference type="InterPro" id="IPR036249">
    <property type="entry name" value="Thioredoxin-like_sf"/>
</dbReference>
<proteinExistence type="predicted"/>
<dbReference type="Pfam" id="PF13410">
    <property type="entry name" value="GST_C_2"/>
    <property type="match status" value="1"/>
</dbReference>
<dbReference type="Gene3D" id="3.40.30.10">
    <property type="entry name" value="Glutaredoxin"/>
    <property type="match status" value="1"/>
</dbReference>
<reference evidence="2 3" key="1">
    <citation type="submission" date="2018-07" db="EMBL/GenBank/DDBJ databases">
        <title>Genomic Encyclopedia of Type Strains, Phase III (KMG-III): the genomes of soil and plant-associated and newly described type strains.</title>
        <authorList>
            <person name="Whitman W."/>
        </authorList>
    </citation>
    <scope>NUCLEOTIDE SEQUENCE [LARGE SCALE GENOMIC DNA]</scope>
    <source>
        <strain evidence="2 3">CECT 8488</strain>
    </source>
</reference>
<comment type="caution">
    <text evidence="2">The sequence shown here is derived from an EMBL/GenBank/DDBJ whole genome shotgun (WGS) entry which is preliminary data.</text>
</comment>
<dbReference type="EMBL" id="QRDW01000003">
    <property type="protein sequence ID" value="RED51255.1"/>
    <property type="molecule type" value="Genomic_DNA"/>
</dbReference>
<accession>A0A3D9HPB7</accession>
<evidence type="ECO:0000313" key="3">
    <source>
        <dbReference type="Proteomes" id="UP000256845"/>
    </source>
</evidence>
<dbReference type="InterPro" id="IPR050983">
    <property type="entry name" value="GST_Omega/HSP26"/>
</dbReference>
<dbReference type="GO" id="GO:0005737">
    <property type="term" value="C:cytoplasm"/>
    <property type="evidence" value="ECO:0007669"/>
    <property type="project" value="TreeGrafter"/>
</dbReference>
<dbReference type="Gene3D" id="1.20.1050.10">
    <property type="match status" value="1"/>
</dbReference>
<dbReference type="InterPro" id="IPR036282">
    <property type="entry name" value="Glutathione-S-Trfase_C_sf"/>
</dbReference>
<sequence>MKLYYSPASPYARKCLAIAHETGLIERIEVISTNPFDDEAFRKTNPLGKVPALITGDGPALFDSPVICDYLDSLHTGRMMVPERGTERYRVLRQHAIAQGITDAALLLRQQWMRNQKLDTPLPDDWWHQRQFGTVYAGMDQLEQEVKQLGDTANLGTIAVACALEYWDFRFADHPWREARPKLAAWLEAFSQRPAMQATRPE</sequence>
<gene>
    <name evidence="2" type="ORF">DFP90_10354</name>
</gene>
<keyword evidence="2" id="KW-0808">Transferase</keyword>
<dbReference type="CDD" id="cd03049">
    <property type="entry name" value="GST_N_3"/>
    <property type="match status" value="1"/>
</dbReference>
<organism evidence="2 3">
    <name type="scientific">Aestuariispira insulae</name>
    <dbReference type="NCBI Taxonomy" id="1461337"/>
    <lineage>
        <taxon>Bacteria</taxon>
        <taxon>Pseudomonadati</taxon>
        <taxon>Pseudomonadota</taxon>
        <taxon>Alphaproteobacteria</taxon>
        <taxon>Rhodospirillales</taxon>
        <taxon>Kiloniellaceae</taxon>
        <taxon>Aestuariispira</taxon>
    </lineage>
</organism>
<dbReference type="SUPFAM" id="SSF52833">
    <property type="entry name" value="Thioredoxin-like"/>
    <property type="match status" value="1"/>
</dbReference>
<dbReference type="Pfam" id="PF13417">
    <property type="entry name" value="GST_N_3"/>
    <property type="match status" value="1"/>
</dbReference>
<dbReference type="OrthoDB" id="9795329at2"/>
<dbReference type="Proteomes" id="UP000256845">
    <property type="component" value="Unassembled WGS sequence"/>
</dbReference>
<name>A0A3D9HPB7_9PROT</name>
<dbReference type="PROSITE" id="PS50404">
    <property type="entry name" value="GST_NTER"/>
    <property type="match status" value="1"/>
</dbReference>
<dbReference type="GO" id="GO:0016740">
    <property type="term" value="F:transferase activity"/>
    <property type="evidence" value="ECO:0007669"/>
    <property type="project" value="UniProtKB-KW"/>
</dbReference>
<protein>
    <submittedName>
        <fullName evidence="2">Glutathione S-transferase</fullName>
    </submittedName>
</protein>
<evidence type="ECO:0000313" key="2">
    <source>
        <dbReference type="EMBL" id="RED51255.1"/>
    </source>
</evidence>
<dbReference type="PANTHER" id="PTHR43968">
    <property type="match status" value="1"/>
</dbReference>
<feature type="domain" description="GST N-terminal" evidence="1">
    <location>
        <begin position="1"/>
        <end position="79"/>
    </location>
</feature>
<keyword evidence="3" id="KW-1185">Reference proteome</keyword>
<dbReference type="RefSeq" id="WP_115936163.1">
    <property type="nucleotide sequence ID" value="NZ_QRDW01000003.1"/>
</dbReference>
<dbReference type="CDD" id="cd03205">
    <property type="entry name" value="GST_C_6"/>
    <property type="match status" value="1"/>
</dbReference>
<dbReference type="PANTHER" id="PTHR43968:SF6">
    <property type="entry name" value="GLUTATHIONE S-TRANSFERASE OMEGA"/>
    <property type="match status" value="1"/>
</dbReference>